<dbReference type="SFLD" id="SFLDG01386">
    <property type="entry name" value="main_SPASM_domain-containing"/>
    <property type="match status" value="1"/>
</dbReference>
<feature type="binding site" evidence="10">
    <location>
        <position position="134"/>
    </location>
    <ligand>
        <name>GTP</name>
        <dbReference type="ChEBI" id="CHEBI:37565"/>
    </ligand>
</feature>
<dbReference type="SUPFAM" id="SSF102114">
    <property type="entry name" value="Radical SAM enzymes"/>
    <property type="match status" value="1"/>
</dbReference>
<feature type="binding site" evidence="10">
    <location>
        <position position="97"/>
    </location>
    <ligand>
        <name>[4Fe-4S] cluster</name>
        <dbReference type="ChEBI" id="CHEBI:49883"/>
        <label>1</label>
        <note>4Fe-4S-S-AdoMet</note>
    </ligand>
</feature>
<keyword evidence="6 10" id="KW-0411">Iron-sulfur</keyword>
<keyword evidence="3 10" id="KW-0479">Metal-binding</keyword>
<feature type="binding site" evidence="10">
    <location>
        <begin position="328"/>
        <end position="330"/>
    </location>
    <ligand>
        <name>GTP</name>
        <dbReference type="ChEBI" id="CHEBI:37565"/>
    </ligand>
</feature>
<dbReference type="InterPro" id="IPR006638">
    <property type="entry name" value="Elp3/MiaA/NifB-like_rSAM"/>
</dbReference>
<dbReference type="GO" id="GO:0046872">
    <property type="term" value="F:metal ion binding"/>
    <property type="evidence" value="ECO:0007669"/>
    <property type="project" value="UniProtKB-KW"/>
</dbReference>
<keyword evidence="2 10" id="KW-0949">S-adenosyl-L-methionine</keyword>
<dbReference type="PANTHER" id="PTHR22960">
    <property type="entry name" value="MOLYBDOPTERIN COFACTOR SYNTHESIS PROTEIN A"/>
    <property type="match status" value="1"/>
</dbReference>
<dbReference type="GO" id="GO:0061798">
    <property type="term" value="F:GTP 3',8'-cyclase activity"/>
    <property type="evidence" value="ECO:0007669"/>
    <property type="project" value="UniProtKB-UniRule"/>
</dbReference>
<feature type="region of interest" description="Disordered" evidence="11">
    <location>
        <begin position="1"/>
        <end position="43"/>
    </location>
</feature>
<feature type="domain" description="Radical SAM core" evidence="12">
    <location>
        <begin position="74"/>
        <end position="291"/>
    </location>
</feature>
<dbReference type="InterPro" id="IPR007197">
    <property type="entry name" value="rSAM"/>
</dbReference>
<feature type="binding site" evidence="10">
    <location>
        <position position="94"/>
    </location>
    <ligand>
        <name>[4Fe-4S] cluster</name>
        <dbReference type="ChEBI" id="CHEBI:49883"/>
        <label>1</label>
        <note>4Fe-4S-S-AdoMet</note>
    </ligand>
</feature>
<protein>
    <recommendedName>
        <fullName evidence="10">GTP 3',8-cyclase</fullName>
        <ecNumber evidence="10">4.1.99.22</ecNumber>
    </recommendedName>
    <alternativeName>
        <fullName evidence="10">Molybdenum cofactor biosynthesis protein A</fullName>
    </alternativeName>
</protein>
<dbReference type="InterPro" id="IPR058240">
    <property type="entry name" value="rSAM_sf"/>
</dbReference>
<dbReference type="PROSITE" id="PS51918">
    <property type="entry name" value="RADICAL_SAM"/>
    <property type="match status" value="1"/>
</dbReference>
<gene>
    <name evidence="10 13" type="primary">moaA</name>
    <name evidence="13" type="ORF">F5544_35025</name>
</gene>
<keyword evidence="5 10" id="KW-0408">Iron</keyword>
<dbReference type="InterPro" id="IPR013483">
    <property type="entry name" value="MoaA"/>
</dbReference>
<dbReference type="InterPro" id="IPR050105">
    <property type="entry name" value="MoCo_biosynth_MoaA/MoaC"/>
</dbReference>
<feature type="binding site" evidence="10">
    <location>
        <position position="323"/>
    </location>
    <ligand>
        <name>[4Fe-4S] cluster</name>
        <dbReference type="ChEBI" id="CHEBI:49883"/>
        <label>2</label>
        <note>4Fe-4S-substrate</note>
    </ligand>
</feature>
<feature type="binding site" evidence="10">
    <location>
        <position position="326"/>
    </location>
    <ligand>
        <name>[4Fe-4S] cluster</name>
        <dbReference type="ChEBI" id="CHEBI:49883"/>
        <label>2</label>
        <note>4Fe-4S-substrate</note>
    </ligand>
</feature>
<dbReference type="CDD" id="cd01335">
    <property type="entry name" value="Radical_SAM"/>
    <property type="match status" value="1"/>
</dbReference>
<dbReference type="AlphaFoldDB" id="A0A6G9YP29"/>
<dbReference type="UniPathway" id="UPA00344"/>
<dbReference type="KEGG" id="nah:F5544_35025"/>
<proteinExistence type="inferred from homology"/>
<feature type="binding site" evidence="10">
    <location>
        <position position="138"/>
    </location>
    <ligand>
        <name>S-adenosyl-L-methionine</name>
        <dbReference type="ChEBI" id="CHEBI:59789"/>
    </ligand>
</feature>
<feature type="binding site" evidence="10">
    <location>
        <position position="165"/>
    </location>
    <ligand>
        <name>GTP</name>
        <dbReference type="ChEBI" id="CHEBI:37565"/>
    </ligand>
</feature>
<comment type="cofactor">
    <cofactor evidence="10">
        <name>[4Fe-4S] cluster</name>
        <dbReference type="ChEBI" id="CHEBI:49883"/>
    </cofactor>
    <text evidence="10">Binds 2 [4Fe-4S] clusters. Binds 1 [4Fe-4S] cluster coordinated with 3 cysteines and an exchangeable S-adenosyl-L-methionine and 1 [4Fe-4S] cluster coordinated with 3 cysteines and the GTP-derived substrate.</text>
</comment>
<dbReference type="GO" id="GO:1904047">
    <property type="term" value="F:S-adenosyl-L-methionine binding"/>
    <property type="evidence" value="ECO:0007669"/>
    <property type="project" value="UniProtKB-UniRule"/>
</dbReference>
<evidence type="ECO:0000256" key="9">
    <source>
        <dbReference type="ARBA" id="ARBA00023239"/>
    </source>
</evidence>
<dbReference type="NCBIfam" id="TIGR02666">
    <property type="entry name" value="moaA"/>
    <property type="match status" value="1"/>
</dbReference>
<keyword evidence="14" id="KW-1185">Reference proteome</keyword>
<accession>A0A6G9YP29</accession>
<evidence type="ECO:0000256" key="8">
    <source>
        <dbReference type="ARBA" id="ARBA00023150"/>
    </source>
</evidence>
<evidence type="ECO:0000256" key="11">
    <source>
        <dbReference type="SAM" id="MobiDB-lite"/>
    </source>
</evidence>
<dbReference type="Proteomes" id="UP000503540">
    <property type="component" value="Chromosome"/>
</dbReference>
<evidence type="ECO:0000256" key="4">
    <source>
        <dbReference type="ARBA" id="ARBA00022741"/>
    </source>
</evidence>
<dbReference type="SFLD" id="SFLDG01067">
    <property type="entry name" value="SPASM/twitch_domain_containing"/>
    <property type="match status" value="1"/>
</dbReference>
<evidence type="ECO:0000256" key="2">
    <source>
        <dbReference type="ARBA" id="ARBA00022691"/>
    </source>
</evidence>
<comment type="catalytic activity">
    <reaction evidence="10">
        <text>GTP + AH2 + S-adenosyl-L-methionine = (8S)-3',8-cyclo-7,8-dihydroguanosine 5'-triphosphate + 5'-deoxyadenosine + L-methionine + A + H(+)</text>
        <dbReference type="Rhea" id="RHEA:49576"/>
        <dbReference type="ChEBI" id="CHEBI:13193"/>
        <dbReference type="ChEBI" id="CHEBI:15378"/>
        <dbReference type="ChEBI" id="CHEBI:17319"/>
        <dbReference type="ChEBI" id="CHEBI:17499"/>
        <dbReference type="ChEBI" id="CHEBI:37565"/>
        <dbReference type="ChEBI" id="CHEBI:57844"/>
        <dbReference type="ChEBI" id="CHEBI:59789"/>
        <dbReference type="ChEBI" id="CHEBI:131766"/>
        <dbReference type="EC" id="4.1.99.22"/>
    </reaction>
</comment>
<feature type="binding site" evidence="10">
    <location>
        <position position="96"/>
    </location>
    <ligand>
        <name>S-adenosyl-L-methionine</name>
        <dbReference type="ChEBI" id="CHEBI:59789"/>
    </ligand>
</feature>
<organism evidence="13 14">
    <name type="scientific">Nocardia arthritidis</name>
    <dbReference type="NCBI Taxonomy" id="228602"/>
    <lineage>
        <taxon>Bacteria</taxon>
        <taxon>Bacillati</taxon>
        <taxon>Actinomycetota</taxon>
        <taxon>Actinomycetes</taxon>
        <taxon>Mycobacteriales</taxon>
        <taxon>Nocardiaceae</taxon>
        <taxon>Nocardia</taxon>
    </lineage>
</organism>
<evidence type="ECO:0000259" key="12">
    <source>
        <dbReference type="PROSITE" id="PS51918"/>
    </source>
</evidence>
<dbReference type="CDD" id="cd21117">
    <property type="entry name" value="Twitch_MoaA"/>
    <property type="match status" value="1"/>
</dbReference>
<name>A0A6G9YP29_9NOCA</name>
<comment type="function">
    <text evidence="10">Catalyzes the cyclization of GTP to (8S)-3',8-cyclo-7,8-dihydroguanosine 5'-triphosphate.</text>
</comment>
<dbReference type="InterPro" id="IPR040064">
    <property type="entry name" value="MoaA-like"/>
</dbReference>
<keyword evidence="4 10" id="KW-0547">Nucleotide-binding</keyword>
<dbReference type="InterPro" id="IPR013785">
    <property type="entry name" value="Aldolase_TIM"/>
</dbReference>
<dbReference type="GO" id="GO:0061799">
    <property type="term" value="F:cyclic pyranopterin monophosphate synthase activity"/>
    <property type="evidence" value="ECO:0007669"/>
    <property type="project" value="TreeGrafter"/>
</dbReference>
<keyword evidence="1 10" id="KW-0004">4Fe-4S</keyword>
<keyword evidence="8 10" id="KW-0501">Molybdenum cofactor biosynthesis</keyword>
<keyword evidence="9 10" id="KW-0456">Lyase</keyword>
<dbReference type="Pfam" id="PF04055">
    <property type="entry name" value="Radical_SAM"/>
    <property type="match status" value="1"/>
</dbReference>
<feature type="binding site" evidence="10">
    <location>
        <position position="90"/>
    </location>
    <ligand>
        <name>[4Fe-4S] cluster</name>
        <dbReference type="ChEBI" id="CHEBI:49883"/>
        <label>1</label>
        <note>4Fe-4S-S-AdoMet</note>
    </ligand>
</feature>
<feature type="binding site" evidence="10">
    <location>
        <position position="340"/>
    </location>
    <ligand>
        <name>[4Fe-4S] cluster</name>
        <dbReference type="ChEBI" id="CHEBI:49883"/>
        <label>2</label>
        <note>4Fe-4S-substrate</note>
    </ligand>
</feature>
<evidence type="ECO:0000256" key="5">
    <source>
        <dbReference type="ARBA" id="ARBA00023004"/>
    </source>
</evidence>
<evidence type="ECO:0000256" key="7">
    <source>
        <dbReference type="ARBA" id="ARBA00023134"/>
    </source>
</evidence>
<dbReference type="SFLD" id="SFLDG01383">
    <property type="entry name" value="cyclic_pyranopterin_phosphate"/>
    <property type="match status" value="1"/>
</dbReference>
<dbReference type="Pfam" id="PF06463">
    <property type="entry name" value="Mob_synth_C"/>
    <property type="match status" value="1"/>
</dbReference>
<comment type="subunit">
    <text evidence="10">Monomer and homodimer.</text>
</comment>
<feature type="binding site" evidence="10">
    <location>
        <position position="259"/>
    </location>
    <ligand>
        <name>S-adenosyl-L-methionine</name>
        <dbReference type="ChEBI" id="CHEBI:59789"/>
    </ligand>
</feature>
<evidence type="ECO:0000313" key="14">
    <source>
        <dbReference type="Proteomes" id="UP000503540"/>
    </source>
</evidence>
<feature type="binding site" evidence="10">
    <location>
        <position position="189"/>
    </location>
    <ligand>
        <name>S-adenosyl-L-methionine</name>
        <dbReference type="ChEBI" id="CHEBI:59789"/>
    </ligand>
</feature>
<comment type="similarity">
    <text evidence="10">Belongs to the radical SAM superfamily. MoaA family.</text>
</comment>
<dbReference type="PANTHER" id="PTHR22960:SF0">
    <property type="entry name" value="MOLYBDENUM COFACTOR BIOSYNTHESIS PROTEIN 1"/>
    <property type="match status" value="1"/>
</dbReference>
<reference evidence="13 14" key="1">
    <citation type="journal article" date="2019" name="ACS Chem. Biol.">
        <title>Identification and Mobilization of a Cryptic Antibiotic Biosynthesis Gene Locus from a Human-Pathogenic Nocardia Isolate.</title>
        <authorList>
            <person name="Herisse M."/>
            <person name="Ishida K."/>
            <person name="Porter J.L."/>
            <person name="Howden B."/>
            <person name="Hertweck C."/>
            <person name="Stinear T.P."/>
            <person name="Pidot S.J."/>
        </authorList>
    </citation>
    <scope>NUCLEOTIDE SEQUENCE [LARGE SCALE GENOMIC DNA]</scope>
    <source>
        <strain evidence="13 14">AUSMDU00012717</strain>
    </source>
</reference>
<evidence type="ECO:0000256" key="10">
    <source>
        <dbReference type="HAMAP-Rule" id="MF_01225"/>
    </source>
</evidence>
<dbReference type="InterPro" id="IPR010505">
    <property type="entry name" value="MoaA_twitch"/>
</dbReference>
<keyword evidence="7 10" id="KW-0342">GTP-binding</keyword>
<dbReference type="EMBL" id="CP046172">
    <property type="protein sequence ID" value="QIS14837.1"/>
    <property type="molecule type" value="Genomic_DNA"/>
</dbReference>
<dbReference type="Gene3D" id="3.20.20.70">
    <property type="entry name" value="Aldolase class I"/>
    <property type="match status" value="1"/>
</dbReference>
<feature type="binding site" evidence="10">
    <location>
        <position position="83"/>
    </location>
    <ligand>
        <name>GTP</name>
        <dbReference type="ChEBI" id="CHEBI:37565"/>
    </ligand>
</feature>
<dbReference type="GO" id="GO:0006777">
    <property type="term" value="P:Mo-molybdopterin cofactor biosynthetic process"/>
    <property type="evidence" value="ECO:0007669"/>
    <property type="project" value="UniProtKB-UniRule"/>
</dbReference>
<dbReference type="HAMAP" id="MF_01225_B">
    <property type="entry name" value="MoaA_B"/>
    <property type="match status" value="1"/>
</dbReference>
<evidence type="ECO:0000256" key="3">
    <source>
        <dbReference type="ARBA" id="ARBA00022723"/>
    </source>
</evidence>
<comment type="pathway">
    <text evidence="10">Cofactor biosynthesis; molybdopterin biosynthesis.</text>
</comment>
<evidence type="ECO:0000256" key="6">
    <source>
        <dbReference type="ARBA" id="ARBA00023014"/>
    </source>
</evidence>
<feature type="binding site" evidence="10">
    <location>
        <position position="226"/>
    </location>
    <ligand>
        <name>GTP</name>
        <dbReference type="ChEBI" id="CHEBI:37565"/>
    </ligand>
</feature>
<dbReference type="GO" id="GO:0051539">
    <property type="term" value="F:4 iron, 4 sulfur cluster binding"/>
    <property type="evidence" value="ECO:0007669"/>
    <property type="project" value="UniProtKB-UniRule"/>
</dbReference>
<evidence type="ECO:0000313" key="13">
    <source>
        <dbReference type="EMBL" id="QIS14837.1"/>
    </source>
</evidence>
<dbReference type="SMART" id="SM00729">
    <property type="entry name" value="Elp3"/>
    <property type="match status" value="1"/>
</dbReference>
<dbReference type="EC" id="4.1.99.22" evidence="10"/>
<evidence type="ECO:0000256" key="1">
    <source>
        <dbReference type="ARBA" id="ARBA00022485"/>
    </source>
</evidence>
<dbReference type="SFLD" id="SFLDS00029">
    <property type="entry name" value="Radical_SAM"/>
    <property type="match status" value="1"/>
</dbReference>
<sequence>MRGPAPCRADGPFGGSYGPPEPRPEPVLSVGTAGRSQPTGHNGEVTLVDIGIPAVRSGRPALDGRPDTPVLLDRFGRIARDLRVSITEKCSLRCTYCMPEEGLPEIPRHELLTADEIVRLVTLAVRDLGVREVRFTGGEPLMRRDLEQIIAGCHAAVPDIPLAMTTNAVGLRHRARALAAAGLSRVNISLDTVDRAGFARLTRRDRLESVLAGIRAARDAGLAPVKVNAVLMRETLSGAPDLLQWCLDEGCELRFIEEMPLDADHEWARANMVTAAELLEVLGARFTLSPIGRSDPAAPAEKWRIGAGPASVGIIASVTRKFCETCDRTRLTADGMLRSCLFSDQEYDLRQALRSGADDAEIATIWRGAMWHKWAGHGIDAADFVPPERTMGAIGG</sequence>
<dbReference type="GO" id="GO:0005525">
    <property type="term" value="F:GTP binding"/>
    <property type="evidence" value="ECO:0007669"/>
    <property type="project" value="UniProtKB-UniRule"/>
</dbReference>